<comment type="caution">
    <text evidence="1">The sequence shown here is derived from an EMBL/GenBank/DDBJ whole genome shotgun (WGS) entry which is preliminary data.</text>
</comment>
<organism evidence="1">
    <name type="scientific">termite gut metagenome</name>
    <dbReference type="NCBI Taxonomy" id="433724"/>
    <lineage>
        <taxon>unclassified sequences</taxon>
        <taxon>metagenomes</taxon>
        <taxon>organismal metagenomes</taxon>
    </lineage>
</organism>
<dbReference type="SUPFAM" id="SSF46785">
    <property type="entry name" value="Winged helix' DNA-binding domain"/>
    <property type="match status" value="1"/>
</dbReference>
<dbReference type="EMBL" id="SNRY01002680">
    <property type="protein sequence ID" value="KAA6323962.1"/>
    <property type="molecule type" value="Genomic_DNA"/>
</dbReference>
<evidence type="ECO:0000313" key="1">
    <source>
        <dbReference type="EMBL" id="KAA6323961.1"/>
    </source>
</evidence>
<name>A0A5J4QSN0_9ZZZZ</name>
<reference evidence="1" key="1">
    <citation type="submission" date="2019-03" db="EMBL/GenBank/DDBJ databases">
        <title>Single cell metagenomics reveals metabolic interactions within the superorganism composed of flagellate Streblomastix strix and complex community of Bacteroidetes bacteria on its surface.</title>
        <authorList>
            <person name="Treitli S.C."/>
            <person name="Kolisko M."/>
            <person name="Husnik F."/>
            <person name="Keeling P."/>
            <person name="Hampl V."/>
        </authorList>
    </citation>
    <scope>NUCLEOTIDE SEQUENCE</scope>
    <source>
        <strain evidence="1">STM</strain>
    </source>
</reference>
<protein>
    <submittedName>
        <fullName evidence="1">Uncharacterized protein</fullName>
    </submittedName>
</protein>
<dbReference type="AlphaFoldDB" id="A0A5J4QSN0"/>
<dbReference type="InterPro" id="IPR036388">
    <property type="entry name" value="WH-like_DNA-bd_sf"/>
</dbReference>
<sequence>MPVIEEGDVFKLTIRYEKERKTNVDVSEKINNSAGNEDKILALIRENPRITAYILMNRLSLSERGVRKILAHLVELRRIERKGSRKDGEWIIIQN</sequence>
<dbReference type="InterPro" id="IPR036390">
    <property type="entry name" value="WH_DNA-bd_sf"/>
</dbReference>
<accession>A0A5J4QSN0</accession>
<evidence type="ECO:0000313" key="2">
    <source>
        <dbReference type="EMBL" id="KAA6323962.1"/>
    </source>
</evidence>
<gene>
    <name evidence="1" type="ORF">EZS27_026652</name>
    <name evidence="2" type="ORF">EZS27_026653</name>
</gene>
<proteinExistence type="predicted"/>
<dbReference type="Gene3D" id="1.10.10.10">
    <property type="entry name" value="Winged helix-like DNA-binding domain superfamily/Winged helix DNA-binding domain"/>
    <property type="match status" value="1"/>
</dbReference>
<dbReference type="EMBL" id="SNRY01002680">
    <property type="protein sequence ID" value="KAA6323961.1"/>
    <property type="molecule type" value="Genomic_DNA"/>
</dbReference>